<evidence type="ECO:0000313" key="2">
    <source>
        <dbReference type="Proteomes" id="UP001327560"/>
    </source>
</evidence>
<dbReference type="GO" id="GO:0016301">
    <property type="term" value="F:kinase activity"/>
    <property type="evidence" value="ECO:0007669"/>
    <property type="project" value="UniProtKB-KW"/>
</dbReference>
<dbReference type="Proteomes" id="UP001327560">
    <property type="component" value="Chromosome 3"/>
</dbReference>
<gene>
    <name evidence="1" type="ORF">Cni_G09335</name>
</gene>
<dbReference type="EMBL" id="CP136892">
    <property type="protein sequence ID" value="WOL00622.1"/>
    <property type="molecule type" value="Genomic_DNA"/>
</dbReference>
<dbReference type="Gene3D" id="3.30.450.20">
    <property type="entry name" value="PAS domain"/>
    <property type="match status" value="1"/>
</dbReference>
<keyword evidence="2" id="KW-1185">Reference proteome</keyword>
<name>A0AAQ3K2B3_9LILI</name>
<keyword evidence="1" id="KW-0418">Kinase</keyword>
<proteinExistence type="predicted"/>
<evidence type="ECO:0000313" key="1">
    <source>
        <dbReference type="EMBL" id="WOL00622.1"/>
    </source>
</evidence>
<keyword evidence="1" id="KW-0808">Transferase</keyword>
<dbReference type="AlphaFoldDB" id="A0AAQ3K2B3"/>
<sequence length="124" mass="13613">MVAVYADRTVAGPIRFCLSDQWHRHGGGRVEVSDSASPAWGRGSSFFGHYLRLQRDSRERSVSTNGATGIGLSERKNRSAENLYGYSATEALGQHAIELLVDACDFGIARNIIQLITMGESSWH</sequence>
<protein>
    <submittedName>
        <fullName evidence="1">Serine/threonine-protein kinase STY46</fullName>
    </submittedName>
</protein>
<reference evidence="1 2" key="1">
    <citation type="submission" date="2023-10" db="EMBL/GenBank/DDBJ databases">
        <title>Chromosome-scale genome assembly provides insights into flower coloration mechanisms of Canna indica.</title>
        <authorList>
            <person name="Li C."/>
        </authorList>
    </citation>
    <scope>NUCLEOTIDE SEQUENCE [LARGE SCALE GENOMIC DNA]</scope>
    <source>
        <tissue evidence="1">Flower</tissue>
    </source>
</reference>
<accession>A0AAQ3K2B3</accession>
<organism evidence="1 2">
    <name type="scientific">Canna indica</name>
    <name type="common">Indian-shot</name>
    <dbReference type="NCBI Taxonomy" id="4628"/>
    <lineage>
        <taxon>Eukaryota</taxon>
        <taxon>Viridiplantae</taxon>
        <taxon>Streptophyta</taxon>
        <taxon>Embryophyta</taxon>
        <taxon>Tracheophyta</taxon>
        <taxon>Spermatophyta</taxon>
        <taxon>Magnoliopsida</taxon>
        <taxon>Liliopsida</taxon>
        <taxon>Zingiberales</taxon>
        <taxon>Cannaceae</taxon>
        <taxon>Canna</taxon>
    </lineage>
</organism>